<feature type="chain" id="PRO_5003890593" description="Hydrophobin" evidence="1">
    <location>
        <begin position="19"/>
        <end position="102"/>
    </location>
</feature>
<dbReference type="GeneID" id="18912202"/>
<evidence type="ECO:0000313" key="2">
    <source>
        <dbReference type="EMBL" id="EKM60423.1"/>
    </source>
</evidence>
<dbReference type="KEGG" id="pco:PHACADRAFT_203628"/>
<keyword evidence="3" id="KW-1185">Reference proteome</keyword>
<evidence type="ECO:0000313" key="3">
    <source>
        <dbReference type="Proteomes" id="UP000008370"/>
    </source>
</evidence>
<dbReference type="AlphaFoldDB" id="K5W916"/>
<gene>
    <name evidence="2" type="ORF">PHACADRAFT_203628</name>
</gene>
<protein>
    <recommendedName>
        <fullName evidence="4">Hydrophobin</fullName>
    </recommendedName>
</protein>
<feature type="signal peptide" evidence="1">
    <location>
        <begin position="1"/>
        <end position="18"/>
    </location>
</feature>
<dbReference type="EMBL" id="JH930468">
    <property type="protein sequence ID" value="EKM60423.1"/>
    <property type="molecule type" value="Genomic_DNA"/>
</dbReference>
<proteinExistence type="predicted"/>
<reference evidence="2 3" key="1">
    <citation type="journal article" date="2012" name="BMC Genomics">
        <title>Comparative genomics of the white-rot fungi, Phanerochaete carnosa and P. chrysosporium, to elucidate the genetic basis of the distinct wood types they colonize.</title>
        <authorList>
            <person name="Suzuki H."/>
            <person name="MacDonald J."/>
            <person name="Syed K."/>
            <person name="Salamov A."/>
            <person name="Hori C."/>
            <person name="Aerts A."/>
            <person name="Henrissat B."/>
            <person name="Wiebenga A."/>
            <person name="vanKuyk P.A."/>
            <person name="Barry K."/>
            <person name="Lindquist E."/>
            <person name="LaButti K."/>
            <person name="Lapidus A."/>
            <person name="Lucas S."/>
            <person name="Coutinho P."/>
            <person name="Gong Y."/>
            <person name="Samejima M."/>
            <person name="Mahadevan R."/>
            <person name="Abou-Zaid M."/>
            <person name="de Vries R.P."/>
            <person name="Igarashi K."/>
            <person name="Yadav J.S."/>
            <person name="Grigoriev I.V."/>
            <person name="Master E.R."/>
        </authorList>
    </citation>
    <scope>NUCLEOTIDE SEQUENCE [LARGE SCALE GENOMIC DNA]</scope>
    <source>
        <strain evidence="2 3">HHB-10118-sp</strain>
    </source>
</reference>
<evidence type="ECO:0000256" key="1">
    <source>
        <dbReference type="SAM" id="SignalP"/>
    </source>
</evidence>
<evidence type="ECO:0008006" key="4">
    <source>
        <dbReference type="Google" id="ProtNLM"/>
    </source>
</evidence>
<accession>K5W916</accession>
<dbReference type="RefSeq" id="XP_007389883.1">
    <property type="nucleotide sequence ID" value="XM_007389821.1"/>
</dbReference>
<dbReference type="Proteomes" id="UP000008370">
    <property type="component" value="Unassembled WGS sequence"/>
</dbReference>
<sequence length="102" mass="9986">MYCNVFALVLAAASIAGASPALEARQTPPTCAATVCSFTGTLTLPGGLTLPNITLNPDEACVGCADTACLPLNATHLDTLGGGFEGDISTCQTTAAPAASAA</sequence>
<keyword evidence="1" id="KW-0732">Signal</keyword>
<dbReference type="HOGENOM" id="CLU_2278424_0_0_1"/>
<name>K5W916_PHACS</name>
<dbReference type="InParanoid" id="K5W916"/>
<organism evidence="2 3">
    <name type="scientific">Phanerochaete carnosa (strain HHB-10118-sp)</name>
    <name type="common">White-rot fungus</name>
    <name type="synonym">Peniophora carnosa</name>
    <dbReference type="NCBI Taxonomy" id="650164"/>
    <lineage>
        <taxon>Eukaryota</taxon>
        <taxon>Fungi</taxon>
        <taxon>Dikarya</taxon>
        <taxon>Basidiomycota</taxon>
        <taxon>Agaricomycotina</taxon>
        <taxon>Agaricomycetes</taxon>
        <taxon>Polyporales</taxon>
        <taxon>Phanerochaetaceae</taxon>
        <taxon>Phanerochaete</taxon>
    </lineage>
</organism>